<accession>A0A059WHW7</accession>
<protein>
    <recommendedName>
        <fullName evidence="1">DUF4440 domain-containing protein</fullName>
    </recommendedName>
</protein>
<comment type="caution">
    <text evidence="2">The sequence shown here is derived from an EMBL/GenBank/DDBJ whole genome shotgun (WGS) entry which is preliminary data.</text>
</comment>
<proteinExistence type="predicted"/>
<evidence type="ECO:0000259" key="1">
    <source>
        <dbReference type="Pfam" id="PF14534"/>
    </source>
</evidence>
<dbReference type="InterPro" id="IPR032710">
    <property type="entry name" value="NTF2-like_dom_sf"/>
</dbReference>
<evidence type="ECO:0000313" key="3">
    <source>
        <dbReference type="Proteomes" id="UP000288351"/>
    </source>
</evidence>
<dbReference type="Pfam" id="PF14534">
    <property type="entry name" value="DUF4440"/>
    <property type="match status" value="1"/>
</dbReference>
<dbReference type="SUPFAM" id="SSF54427">
    <property type="entry name" value="NTF2-like"/>
    <property type="match status" value="1"/>
</dbReference>
<dbReference type="EMBL" id="BHXC01000007">
    <property type="protein sequence ID" value="GCB95162.1"/>
    <property type="molecule type" value="Genomic_DNA"/>
</dbReference>
<feature type="domain" description="DUF4440" evidence="1">
    <location>
        <begin position="10"/>
        <end position="112"/>
    </location>
</feature>
<dbReference type="Gene3D" id="3.10.450.50">
    <property type="match status" value="1"/>
</dbReference>
<dbReference type="STRING" id="68570.DC74_7004"/>
<dbReference type="AlphaFoldDB" id="A0A059WHW7"/>
<dbReference type="InterPro" id="IPR027843">
    <property type="entry name" value="DUF4440"/>
</dbReference>
<dbReference type="RefSeq" id="WP_016579184.1">
    <property type="nucleotide sequence ID" value="NZ_BHXC01000007.1"/>
</dbReference>
<dbReference type="Proteomes" id="UP000288351">
    <property type="component" value="Unassembled WGS sequence"/>
</dbReference>
<dbReference type="eggNOG" id="COG3631">
    <property type="taxonomic scope" value="Bacteria"/>
</dbReference>
<evidence type="ECO:0000313" key="2">
    <source>
        <dbReference type="EMBL" id="GCB95162.1"/>
    </source>
</evidence>
<reference evidence="2 3" key="1">
    <citation type="journal article" date="2019" name="Microbiol. Resour. Announc.">
        <title>Draft Genome Sequence of the Most Traditional epsilon-Poly-l-Lysine Producer, Streptomyces albulus NBRC14147.</title>
        <authorList>
            <person name="Yamanaka K."/>
            <person name="Hamano Y."/>
        </authorList>
    </citation>
    <scope>NUCLEOTIDE SEQUENCE [LARGE SCALE GENOMIC DNA]</scope>
    <source>
        <strain evidence="2 3">NBRC 14147</strain>
    </source>
</reference>
<name>A0A059WHW7_STRNR</name>
<organism evidence="2 3">
    <name type="scientific">Streptomyces noursei</name>
    <name type="common">Streptomyces albulus</name>
    <dbReference type="NCBI Taxonomy" id="1971"/>
    <lineage>
        <taxon>Bacteria</taxon>
        <taxon>Bacillati</taxon>
        <taxon>Actinomycetota</taxon>
        <taxon>Actinomycetes</taxon>
        <taxon>Kitasatosporales</taxon>
        <taxon>Streptomycetaceae</taxon>
        <taxon>Streptomyces</taxon>
    </lineage>
</organism>
<sequence length="117" mass="13220">MPDTTAPEDVARACFAAYLAQDRPAMERLLAEEFVFTSPQDDHIDRAAFLEVCFPTADRVRSQVVLDAVPFGDGQVFVRYAYELLSGERHRNVEVMTVRDGRLTETQVYFGGRFPEG</sequence>
<gene>
    <name evidence="2" type="ORF">SALB_07965</name>
</gene>